<dbReference type="AlphaFoldDB" id="W9KNP6"/>
<feature type="region of interest" description="Disordered" evidence="1">
    <location>
        <begin position="133"/>
        <end position="170"/>
    </location>
</feature>
<gene>
    <name evidence="2" type="ORF">FOZG_05193</name>
</gene>
<evidence type="ECO:0000256" key="1">
    <source>
        <dbReference type="SAM" id="MobiDB-lite"/>
    </source>
</evidence>
<dbReference type="EMBL" id="JH717898">
    <property type="protein sequence ID" value="EWZ44379.1"/>
    <property type="molecule type" value="Genomic_DNA"/>
</dbReference>
<feature type="compositionally biased region" description="Low complexity" evidence="1">
    <location>
        <begin position="7"/>
        <end position="23"/>
    </location>
</feature>
<evidence type="ECO:0000313" key="2">
    <source>
        <dbReference type="EMBL" id="EWZ44379.1"/>
    </source>
</evidence>
<dbReference type="VEuPathDB" id="FungiDB:FOZG_05193"/>
<protein>
    <submittedName>
        <fullName evidence="2">Uncharacterized protein</fullName>
    </submittedName>
</protein>
<dbReference type="HOGENOM" id="CLU_1510662_0_0_1"/>
<proteinExistence type="predicted"/>
<name>W9KNP6_FUSOX</name>
<reference evidence="2" key="2">
    <citation type="submission" date="2012-06" db="EMBL/GenBank/DDBJ databases">
        <title>Annotation of the Genome Sequence of Fusarium oxysporum Fo47.</title>
        <authorList>
            <consortium name="The Broad Institute Genomics Platform"/>
            <person name="Ma L.-J."/>
            <person name="Corby-Kistler H."/>
            <person name="Broz K."/>
            <person name="Gale L.R."/>
            <person name="Jonkers W."/>
            <person name="O'Donnell K."/>
            <person name="Ploetz R."/>
            <person name="Steinberg C."/>
            <person name="Schwartz D.C."/>
            <person name="VanEtten H."/>
            <person name="Zhou S."/>
            <person name="Young S.K."/>
            <person name="Zeng Q."/>
            <person name="Gargeya S."/>
            <person name="Fitzgerald M."/>
            <person name="Abouelleil A."/>
            <person name="Alvarado L."/>
            <person name="Chapman S.B."/>
            <person name="Gainer-Dewar J."/>
            <person name="Goldberg J."/>
            <person name="Griggs A."/>
            <person name="Gujja S."/>
            <person name="Hansen M."/>
            <person name="Howarth C."/>
            <person name="Imamovic A."/>
            <person name="Ireland A."/>
            <person name="Larimer J."/>
            <person name="McCowan C."/>
            <person name="Murphy C."/>
            <person name="Pearson M."/>
            <person name="Poon T.W."/>
            <person name="Priest M."/>
            <person name="Roberts A."/>
            <person name="Saif S."/>
            <person name="Shea T."/>
            <person name="Sykes S."/>
            <person name="Wortman J."/>
            <person name="Nusbaum C."/>
            <person name="Birren B."/>
        </authorList>
    </citation>
    <scope>NUCLEOTIDE SEQUENCE</scope>
    <source>
        <strain evidence="2">Fo47</strain>
    </source>
</reference>
<accession>W9KNP6</accession>
<sequence>MPPLPRSPLSLLTTRSAPSSSPLTLVTRAPNLLLSARPRRLLLTSLTSTSATSTLSRRASLTNPACLVRSPSAAGTARLISMSLPSWTPTTRTTSSRCGPSLLPPPCLAARPSLVTTATGSLMMSRPRSLMRLTSSPPLETAPAPTRPSPTKRPCRQLSGRPLTSLLQPPPPFTLSRCGVDTALTMI</sequence>
<reference evidence="2" key="1">
    <citation type="submission" date="2011-06" db="EMBL/GenBank/DDBJ databases">
        <title>The Genome Sequence of Fusarium oxysporum Fo47.</title>
        <authorList>
            <consortium name="The Broad Institute Genome Sequencing Platform"/>
            <person name="Ma L.-J."/>
            <person name="Gale L.R."/>
            <person name="Schwartz D.C."/>
            <person name="Zhou S."/>
            <person name="Corby-Kistler H."/>
            <person name="Young S.K."/>
            <person name="Zeng Q."/>
            <person name="Gargeya S."/>
            <person name="Fitzgerald M."/>
            <person name="Haas B."/>
            <person name="Abouelleil A."/>
            <person name="Alvarado L."/>
            <person name="Arachchi H.M."/>
            <person name="Berlin A."/>
            <person name="Brown A."/>
            <person name="Chapman S.B."/>
            <person name="Chen Z."/>
            <person name="Dunbar C."/>
            <person name="Freedman E."/>
            <person name="Gearin G."/>
            <person name="Gellesch M."/>
            <person name="Goldberg J."/>
            <person name="Griggs A."/>
            <person name="Gujja S."/>
            <person name="Heiman D."/>
            <person name="Howarth C."/>
            <person name="Larson L."/>
            <person name="Lui A."/>
            <person name="MacDonald P.J.P."/>
            <person name="Mehta T."/>
            <person name="Montmayeur A."/>
            <person name="Murphy C."/>
            <person name="Neiman D."/>
            <person name="Pearson M."/>
            <person name="Priest M."/>
            <person name="Roberts A."/>
            <person name="Saif S."/>
            <person name="Shea T."/>
            <person name="Shenoy N."/>
            <person name="Sisk P."/>
            <person name="Stolte C."/>
            <person name="Sykes S."/>
            <person name="Wortman J."/>
            <person name="Nusbaum C."/>
            <person name="Birren B."/>
        </authorList>
    </citation>
    <scope>NUCLEOTIDE SEQUENCE [LARGE SCALE GENOMIC DNA]</scope>
    <source>
        <strain evidence="2">Fo47</strain>
    </source>
</reference>
<organism evidence="2">
    <name type="scientific">Fusarium oxysporum Fo47</name>
    <dbReference type="NCBI Taxonomy" id="660027"/>
    <lineage>
        <taxon>Eukaryota</taxon>
        <taxon>Fungi</taxon>
        <taxon>Dikarya</taxon>
        <taxon>Ascomycota</taxon>
        <taxon>Pezizomycotina</taxon>
        <taxon>Sordariomycetes</taxon>
        <taxon>Hypocreomycetidae</taxon>
        <taxon>Hypocreales</taxon>
        <taxon>Nectriaceae</taxon>
        <taxon>Fusarium</taxon>
        <taxon>Fusarium oxysporum species complex</taxon>
    </lineage>
</organism>
<feature type="region of interest" description="Disordered" evidence="1">
    <location>
        <begin position="1"/>
        <end position="23"/>
    </location>
</feature>
<dbReference type="Proteomes" id="UP000030766">
    <property type="component" value="Unassembled WGS sequence"/>
</dbReference>